<dbReference type="EMBL" id="AUWU02000006">
    <property type="protein sequence ID" value="KAH0572150.1"/>
    <property type="molecule type" value="Genomic_DNA"/>
</dbReference>
<keyword evidence="4" id="KW-1185">Reference proteome</keyword>
<feature type="region of interest" description="Disordered" evidence="1">
    <location>
        <begin position="113"/>
        <end position="133"/>
    </location>
</feature>
<proteinExistence type="predicted"/>
<evidence type="ECO:0000256" key="1">
    <source>
        <dbReference type="SAM" id="MobiDB-lite"/>
    </source>
</evidence>
<organism evidence="2">
    <name type="scientific">Spironucleus salmonicida</name>
    <dbReference type="NCBI Taxonomy" id="348837"/>
    <lineage>
        <taxon>Eukaryota</taxon>
        <taxon>Metamonada</taxon>
        <taxon>Diplomonadida</taxon>
        <taxon>Hexamitidae</taxon>
        <taxon>Hexamitinae</taxon>
        <taxon>Spironucleus</taxon>
    </lineage>
</organism>
<dbReference type="Proteomes" id="UP000018208">
    <property type="component" value="Unassembled WGS sequence"/>
</dbReference>
<accession>V6M3C0</accession>
<evidence type="ECO:0000313" key="3">
    <source>
        <dbReference type="EMBL" id="KAH0572150.1"/>
    </source>
</evidence>
<dbReference type="AlphaFoldDB" id="V6M3C0"/>
<evidence type="ECO:0000313" key="4">
    <source>
        <dbReference type="Proteomes" id="UP000018208"/>
    </source>
</evidence>
<gene>
    <name evidence="2" type="ORF">SS50377_12173</name>
    <name evidence="3" type="ORF">SS50377_26359</name>
</gene>
<protein>
    <submittedName>
        <fullName evidence="2">Uncharacterized protein</fullName>
    </submittedName>
</protein>
<dbReference type="EMBL" id="KI546035">
    <property type="protein sequence ID" value="EST47774.1"/>
    <property type="molecule type" value="Genomic_DNA"/>
</dbReference>
<reference evidence="3" key="2">
    <citation type="submission" date="2020-12" db="EMBL/GenBank/DDBJ databases">
        <title>New Spironucleus salmonicida genome in near-complete chromosomes.</title>
        <authorList>
            <person name="Xu F."/>
            <person name="Kurt Z."/>
            <person name="Jimenez-Gonzalez A."/>
            <person name="Astvaldsson A."/>
            <person name="Andersson J.O."/>
            <person name="Svard S.G."/>
        </authorList>
    </citation>
    <scope>NUCLEOTIDE SEQUENCE</scope>
    <source>
        <strain evidence="3">ATCC 50377</strain>
    </source>
</reference>
<dbReference type="VEuPathDB" id="GiardiaDB:SS50377_26359"/>
<reference evidence="2 3" key="1">
    <citation type="journal article" date="2014" name="PLoS Genet.">
        <title>The Genome of Spironucleus salmonicida Highlights a Fish Pathogen Adapted to Fluctuating Environments.</title>
        <authorList>
            <person name="Xu F."/>
            <person name="Jerlstrom-Hultqvist J."/>
            <person name="Einarsson E."/>
            <person name="Astvaldsson A."/>
            <person name="Svard S.G."/>
            <person name="Andersson J.O."/>
        </authorList>
    </citation>
    <scope>NUCLEOTIDE SEQUENCE</scope>
    <source>
        <strain evidence="3">ATCC 50377</strain>
    </source>
</reference>
<evidence type="ECO:0000313" key="2">
    <source>
        <dbReference type="EMBL" id="EST47774.1"/>
    </source>
</evidence>
<sequence length="484" mass="55719">MSDIDSEITLFKQETDEIFDFAGEILSQLPPTNLNRIRITEEIQEFVNQTTELFILQLSDMLDASIPHPDFLQIEFTKIDSLSHVKALRTGFSAQIWQFLMDQISQILPETPTSAENQNSQQSQQNFSSQQHNSLIPSSPFDLYLTYYQSTTQIFQDFFQDLHKKTQENSQKSTENSLNFDLKLNVFDKILIDQCTICDGLTRQFNQRNTANLTLTQTKVVPKKSNYTVLTLKQTIAQINEIWAAKAKQDVVAKNQGRQIGTARQFLADFFTQKFGKIGIRTSNQPQKFAASVGFYSQNNAICRIFKAELGTEIDEFFKFMISKYEETGIKQVNGVKPVKNDGKYTKNELLNMLITRDFDELDSLNIIFKEQQSCSLQDFFNVLTLKKLNQHIQKLSKFTQQFKKYDSLNLQKLNYDHFCEFLTEFNSNLDIDLVFKKASFGHRDVVFSQIVVVLGELLMSDEGILDKNLADPEVDIGLVQDEL</sequence>
<name>V6M3C0_9EUKA</name>
<feature type="compositionally biased region" description="Low complexity" evidence="1">
    <location>
        <begin position="117"/>
        <end position="133"/>
    </location>
</feature>